<dbReference type="InterPro" id="IPR019910">
    <property type="entry name" value="Lucif-like_OxRdtase_MSMEG_4879"/>
</dbReference>
<comment type="caution">
    <text evidence="3">The sequence shown here is derived from an EMBL/GenBank/DDBJ whole genome shotgun (WGS) entry which is preliminary data.</text>
</comment>
<dbReference type="Proteomes" id="UP000319769">
    <property type="component" value="Unassembled WGS sequence"/>
</dbReference>
<evidence type="ECO:0000259" key="2">
    <source>
        <dbReference type="Pfam" id="PF00296"/>
    </source>
</evidence>
<dbReference type="OrthoDB" id="7054907at2"/>
<sequence length="305" mass="32307">MTIGVALTVPDTTNYVDSSVELARKAADAGLRSAWFGQRLDYDSAGLAAIVGREVPGLHVGTSAIPIFGRHPLLVSSQAQTTQAATHGRYHLGLALGARFIVENSFGLPFERPIKRLREFLTALRPLLDEGAADFRGELLTAAPNLPAKVPGAEPRVPVLVAAMGPQALRVTGELADGTLPYLAGPRTLGEQIVPAITEAAEKAGRPAPRIVAFVPGVVTSDVEAVREKAVSNMAFYEQVPSYQRVIAAEGATRAGELAAIGDEKTLADTVRRYYDAGATEVIVSTTEINGPEDQQRSFELLGSL</sequence>
<keyword evidence="4" id="KW-1185">Reference proteome</keyword>
<dbReference type="GO" id="GO:0016705">
    <property type="term" value="F:oxidoreductase activity, acting on paired donors, with incorporation or reduction of molecular oxygen"/>
    <property type="evidence" value="ECO:0007669"/>
    <property type="project" value="InterPro"/>
</dbReference>
<dbReference type="PANTHER" id="PTHR43244:SF1">
    <property type="entry name" value="5,10-METHYLENETETRAHYDROMETHANOPTERIN REDUCTASE"/>
    <property type="match status" value="1"/>
</dbReference>
<feature type="domain" description="Luciferase-like" evidence="2">
    <location>
        <begin position="14"/>
        <end position="280"/>
    </location>
</feature>
<dbReference type="InterPro" id="IPR050564">
    <property type="entry name" value="F420-G6PD/mer"/>
</dbReference>
<dbReference type="EMBL" id="VMNW02000018">
    <property type="protein sequence ID" value="KAA9161064.1"/>
    <property type="molecule type" value="Genomic_DNA"/>
</dbReference>
<dbReference type="Pfam" id="PF00296">
    <property type="entry name" value="Bac_luciferase"/>
    <property type="match status" value="1"/>
</dbReference>
<proteinExistence type="predicted"/>
<evidence type="ECO:0000256" key="1">
    <source>
        <dbReference type="ARBA" id="ARBA00023002"/>
    </source>
</evidence>
<evidence type="ECO:0000313" key="3">
    <source>
        <dbReference type="EMBL" id="KAA9161064.1"/>
    </source>
</evidence>
<dbReference type="AlphaFoldDB" id="A0A5N0V5I3"/>
<dbReference type="RefSeq" id="WP_144747150.1">
    <property type="nucleotide sequence ID" value="NZ_VMNW02000018.1"/>
</dbReference>
<accession>A0A5N0V5I3</accession>
<evidence type="ECO:0000313" key="4">
    <source>
        <dbReference type="Proteomes" id="UP000319769"/>
    </source>
</evidence>
<dbReference type="NCBIfam" id="TIGR03564">
    <property type="entry name" value="F420_MSMEG_4879"/>
    <property type="match status" value="1"/>
</dbReference>
<dbReference type="CDD" id="cd01097">
    <property type="entry name" value="Tetrahydromethanopterin_reductase"/>
    <property type="match status" value="1"/>
</dbReference>
<dbReference type="SUPFAM" id="SSF51679">
    <property type="entry name" value="Bacterial luciferase-like"/>
    <property type="match status" value="1"/>
</dbReference>
<dbReference type="InterPro" id="IPR036661">
    <property type="entry name" value="Luciferase-like_sf"/>
</dbReference>
<dbReference type="InterPro" id="IPR011251">
    <property type="entry name" value="Luciferase-like_dom"/>
</dbReference>
<reference evidence="3" key="1">
    <citation type="submission" date="2019-09" db="EMBL/GenBank/DDBJ databases">
        <authorList>
            <person name="Teo W.F.A."/>
            <person name="Duangmal K."/>
        </authorList>
    </citation>
    <scope>NUCLEOTIDE SEQUENCE [LARGE SCALE GENOMIC DNA]</scope>
    <source>
        <strain evidence="3">K81G1</strain>
    </source>
</reference>
<protein>
    <submittedName>
        <fullName evidence="3">LLM class F420-dependent oxidoreductase</fullName>
    </submittedName>
</protein>
<name>A0A5N0V5I3_9PSEU</name>
<gene>
    <name evidence="3" type="ORF">FPZ12_014975</name>
</gene>
<organism evidence="3 4">
    <name type="scientific">Amycolatopsis acidicola</name>
    <dbReference type="NCBI Taxonomy" id="2596893"/>
    <lineage>
        <taxon>Bacteria</taxon>
        <taxon>Bacillati</taxon>
        <taxon>Actinomycetota</taxon>
        <taxon>Actinomycetes</taxon>
        <taxon>Pseudonocardiales</taxon>
        <taxon>Pseudonocardiaceae</taxon>
        <taxon>Amycolatopsis</taxon>
    </lineage>
</organism>
<dbReference type="PANTHER" id="PTHR43244">
    <property type="match status" value="1"/>
</dbReference>
<keyword evidence="1" id="KW-0560">Oxidoreductase</keyword>
<dbReference type="Gene3D" id="3.20.20.30">
    <property type="entry name" value="Luciferase-like domain"/>
    <property type="match status" value="1"/>
</dbReference>